<gene>
    <name evidence="2" type="ORF">H7E68_19435</name>
    <name evidence="3" type="ORF">SAMN04488529_1253</name>
</gene>
<reference evidence="3 4" key="1">
    <citation type="submission" date="2016-10" db="EMBL/GenBank/DDBJ databases">
        <authorList>
            <person name="de Groot N.N."/>
        </authorList>
    </citation>
    <scope>NUCLEOTIDE SEQUENCE [LARGE SCALE GENOMIC DNA]</scope>
    <source>
        <strain evidence="3 4">DSM 12272</strain>
    </source>
</reference>
<dbReference type="Proteomes" id="UP000585258">
    <property type="component" value="Unassembled WGS sequence"/>
</dbReference>
<reference evidence="2 5" key="2">
    <citation type="submission" date="2020-08" db="EMBL/GenBank/DDBJ databases">
        <title>Clostridia isolated from Swiss meat.</title>
        <authorList>
            <person name="Wambui J."/>
            <person name="Stevens M.J.A."/>
            <person name="Stephan R."/>
        </authorList>
    </citation>
    <scope>NUCLEOTIDE SEQUENCE [LARGE SCALE GENOMIC DNA]</scope>
    <source>
        <strain evidence="2 5">CM001</strain>
    </source>
</reference>
<name>A0A1H0W136_9CLOT</name>
<keyword evidence="4" id="KW-1185">Reference proteome</keyword>
<evidence type="ECO:0000313" key="4">
    <source>
        <dbReference type="Proteomes" id="UP000198597"/>
    </source>
</evidence>
<keyword evidence="1" id="KW-0812">Transmembrane</keyword>
<keyword evidence="1" id="KW-1133">Transmembrane helix</keyword>
<feature type="transmembrane region" description="Helical" evidence="1">
    <location>
        <begin position="12"/>
        <end position="31"/>
    </location>
</feature>
<proteinExistence type="predicted"/>
<accession>A0A1H0W136</accession>
<dbReference type="AlphaFoldDB" id="A0A1H0W136"/>
<dbReference type="Proteomes" id="UP000198597">
    <property type="component" value="Unassembled WGS sequence"/>
</dbReference>
<evidence type="ECO:0000313" key="5">
    <source>
        <dbReference type="Proteomes" id="UP000585258"/>
    </source>
</evidence>
<dbReference type="EMBL" id="JACKWY010000025">
    <property type="protein sequence ID" value="MBB6716854.1"/>
    <property type="molecule type" value="Genomic_DNA"/>
</dbReference>
<evidence type="ECO:0000313" key="2">
    <source>
        <dbReference type="EMBL" id="MBB6716854.1"/>
    </source>
</evidence>
<feature type="transmembrane region" description="Helical" evidence="1">
    <location>
        <begin position="37"/>
        <end position="57"/>
    </location>
</feature>
<evidence type="ECO:0000256" key="1">
    <source>
        <dbReference type="SAM" id="Phobius"/>
    </source>
</evidence>
<protein>
    <submittedName>
        <fullName evidence="3">Uncharacterized protein</fullName>
    </submittedName>
</protein>
<organism evidence="3 4">
    <name type="scientific">Clostridium gasigenes</name>
    <dbReference type="NCBI Taxonomy" id="94869"/>
    <lineage>
        <taxon>Bacteria</taxon>
        <taxon>Bacillati</taxon>
        <taxon>Bacillota</taxon>
        <taxon>Clostridia</taxon>
        <taxon>Eubacteriales</taxon>
        <taxon>Clostridiaceae</taxon>
        <taxon>Clostridium</taxon>
    </lineage>
</organism>
<dbReference type="RefSeq" id="WP_089973589.1">
    <property type="nucleotide sequence ID" value="NZ_FNJM01000025.1"/>
</dbReference>
<sequence>MLEKTEITEEDYECLAKGIATGVGIGVLIGIFTGNIIFTFALGGVIGILMSLGCSFFRKYKKGSKKII</sequence>
<keyword evidence="1" id="KW-0472">Membrane</keyword>
<dbReference type="EMBL" id="FNJM01000025">
    <property type="protein sequence ID" value="SDP84281.1"/>
    <property type="molecule type" value="Genomic_DNA"/>
</dbReference>
<evidence type="ECO:0000313" key="3">
    <source>
        <dbReference type="EMBL" id="SDP84281.1"/>
    </source>
</evidence>